<dbReference type="InterPro" id="IPR000045">
    <property type="entry name" value="Prepilin_IV_endopep_pep"/>
</dbReference>
<organism evidence="8 9">
    <name type="scientific">Anaeromyxobacter dehalogenans (strain ATCC BAA-258 / DSM 21875 / 2CP-1)</name>
    <dbReference type="NCBI Taxonomy" id="455488"/>
    <lineage>
        <taxon>Bacteria</taxon>
        <taxon>Pseudomonadati</taxon>
        <taxon>Myxococcota</taxon>
        <taxon>Myxococcia</taxon>
        <taxon>Myxococcales</taxon>
        <taxon>Cystobacterineae</taxon>
        <taxon>Anaeromyxobacteraceae</taxon>
        <taxon>Anaeromyxobacter</taxon>
    </lineage>
</organism>
<dbReference type="KEGG" id="acp:A2cp1_3004"/>
<evidence type="ECO:0000313" key="8">
    <source>
        <dbReference type="EMBL" id="ACL66339.1"/>
    </source>
</evidence>
<evidence type="ECO:0000256" key="6">
    <source>
        <dbReference type="SAM" id="Phobius"/>
    </source>
</evidence>
<evidence type="ECO:0000256" key="3">
    <source>
        <dbReference type="ARBA" id="ARBA00022692"/>
    </source>
</evidence>
<evidence type="ECO:0000259" key="7">
    <source>
        <dbReference type="Pfam" id="PF01478"/>
    </source>
</evidence>
<keyword evidence="3 6" id="KW-0812">Transmembrane</keyword>
<name>B8JFG2_ANAD2</name>
<reference evidence="8" key="1">
    <citation type="submission" date="2009-01" db="EMBL/GenBank/DDBJ databases">
        <title>Complete sequence of Anaeromyxobacter dehalogenans 2CP-1.</title>
        <authorList>
            <consortium name="US DOE Joint Genome Institute"/>
            <person name="Lucas S."/>
            <person name="Copeland A."/>
            <person name="Lapidus A."/>
            <person name="Glavina del Rio T."/>
            <person name="Dalin E."/>
            <person name="Tice H."/>
            <person name="Bruce D."/>
            <person name="Goodwin L."/>
            <person name="Pitluck S."/>
            <person name="Saunders E."/>
            <person name="Brettin T."/>
            <person name="Detter J.C."/>
            <person name="Han C."/>
            <person name="Larimer F."/>
            <person name="Land M."/>
            <person name="Hauser L."/>
            <person name="Kyrpides N."/>
            <person name="Ovchinnikova G."/>
            <person name="Beliaev A.S."/>
            <person name="Richardson P."/>
        </authorList>
    </citation>
    <scope>NUCLEOTIDE SEQUENCE</scope>
    <source>
        <strain evidence="8">2CP-1</strain>
    </source>
</reference>
<evidence type="ECO:0000256" key="1">
    <source>
        <dbReference type="ARBA" id="ARBA00004651"/>
    </source>
</evidence>
<feature type="transmembrane region" description="Helical" evidence="6">
    <location>
        <begin position="132"/>
        <end position="150"/>
    </location>
</feature>
<dbReference type="Gene3D" id="1.20.120.1220">
    <property type="match status" value="1"/>
</dbReference>
<keyword evidence="2" id="KW-1003">Cell membrane</keyword>
<dbReference type="GO" id="GO:0004190">
    <property type="term" value="F:aspartic-type endopeptidase activity"/>
    <property type="evidence" value="ECO:0007669"/>
    <property type="project" value="InterPro"/>
</dbReference>
<proteinExistence type="predicted"/>
<keyword evidence="9" id="KW-1185">Reference proteome</keyword>
<feature type="domain" description="Prepilin type IV endopeptidase peptidase" evidence="7">
    <location>
        <begin position="2"/>
        <end position="95"/>
    </location>
</feature>
<protein>
    <submittedName>
        <fullName evidence="8">Peptidase A24A prepilin type IV</fullName>
    </submittedName>
</protein>
<dbReference type="AlphaFoldDB" id="B8JFG2"/>
<evidence type="ECO:0000256" key="5">
    <source>
        <dbReference type="ARBA" id="ARBA00023136"/>
    </source>
</evidence>
<dbReference type="InterPro" id="IPR052218">
    <property type="entry name" value="Preflagellin_Peptidase"/>
</dbReference>
<comment type="subcellular location">
    <subcellularLocation>
        <location evidence="1">Cell membrane</location>
        <topology evidence="1">Multi-pass membrane protein</topology>
    </subcellularLocation>
</comment>
<dbReference type="Pfam" id="PF01478">
    <property type="entry name" value="Peptidase_A24"/>
    <property type="match status" value="1"/>
</dbReference>
<dbReference type="PANTHER" id="PTHR36506">
    <property type="entry name" value="PREFLAGELLIN PEPTIDASE"/>
    <property type="match status" value="1"/>
</dbReference>
<evidence type="ECO:0000313" key="9">
    <source>
        <dbReference type="Proteomes" id="UP000007089"/>
    </source>
</evidence>
<dbReference type="Proteomes" id="UP000007089">
    <property type="component" value="Chromosome"/>
</dbReference>
<dbReference type="EMBL" id="CP001359">
    <property type="protein sequence ID" value="ACL66339.1"/>
    <property type="molecule type" value="Genomic_DNA"/>
</dbReference>
<dbReference type="HOGENOM" id="CLU_1544455_0_0_7"/>
<dbReference type="GO" id="GO:0005886">
    <property type="term" value="C:plasma membrane"/>
    <property type="evidence" value="ECO:0007669"/>
    <property type="project" value="UniProtKB-SubCell"/>
</dbReference>
<gene>
    <name evidence="8" type="ordered locus">A2cp1_3004</name>
</gene>
<feature type="transmembrane region" description="Helical" evidence="6">
    <location>
        <begin position="66"/>
        <end position="99"/>
    </location>
</feature>
<evidence type="ECO:0000256" key="2">
    <source>
        <dbReference type="ARBA" id="ARBA00022475"/>
    </source>
</evidence>
<accession>B8JFG2</accession>
<keyword evidence="5 6" id="KW-0472">Membrane</keyword>
<evidence type="ECO:0000256" key="4">
    <source>
        <dbReference type="ARBA" id="ARBA00022989"/>
    </source>
</evidence>
<sequence length="151" mass="14864">MAVAAASDLASRRIPNALSLTVAVAGLAASTGPLQAASGLVASAICLALMLPLWRRRAIGGGDVKLLAAAAAWVRLEHLFVFGLAVALCGGLLALIVLARASAAELRLVRANAVASLAMSRPAVARSAGTSIPYGVAIALGAAIATSGALS</sequence>
<dbReference type="PANTHER" id="PTHR36506:SF1">
    <property type="entry name" value="PREFLAGELLIN PEPTIDASE"/>
    <property type="match status" value="1"/>
</dbReference>
<keyword evidence="4 6" id="KW-1133">Transmembrane helix</keyword>